<organism evidence="6 7">
    <name type="scientific">Fusarium tricinctum</name>
    <dbReference type="NCBI Taxonomy" id="61284"/>
    <lineage>
        <taxon>Eukaryota</taxon>
        <taxon>Fungi</taxon>
        <taxon>Dikarya</taxon>
        <taxon>Ascomycota</taxon>
        <taxon>Pezizomycotina</taxon>
        <taxon>Sordariomycetes</taxon>
        <taxon>Hypocreomycetidae</taxon>
        <taxon>Hypocreales</taxon>
        <taxon>Nectriaceae</taxon>
        <taxon>Fusarium</taxon>
        <taxon>Fusarium tricinctum species complex</taxon>
    </lineage>
</organism>
<name>A0A8K0S5V5_9HYPO</name>
<proteinExistence type="predicted"/>
<dbReference type="OrthoDB" id="426718at2759"/>
<dbReference type="Proteomes" id="UP000813427">
    <property type="component" value="Unassembled WGS sequence"/>
</dbReference>
<feature type="domain" description="Mono-/di-acylglycerol lipase N-terminal" evidence="5">
    <location>
        <begin position="19"/>
        <end position="75"/>
    </location>
</feature>
<feature type="signal peptide" evidence="3">
    <location>
        <begin position="1"/>
        <end position="18"/>
    </location>
</feature>
<evidence type="ECO:0000256" key="2">
    <source>
        <dbReference type="ARBA" id="ARBA00022801"/>
    </source>
</evidence>
<keyword evidence="7" id="KW-1185">Reference proteome</keyword>
<feature type="chain" id="PRO_5035464114" evidence="3">
    <location>
        <begin position="19"/>
        <end position="297"/>
    </location>
</feature>
<reference evidence="6" key="1">
    <citation type="journal article" date="2021" name="Nat. Commun.">
        <title>Genetic determinants of endophytism in the Arabidopsis root mycobiome.</title>
        <authorList>
            <person name="Mesny F."/>
            <person name="Miyauchi S."/>
            <person name="Thiergart T."/>
            <person name="Pickel B."/>
            <person name="Atanasova L."/>
            <person name="Karlsson M."/>
            <person name="Huettel B."/>
            <person name="Barry K.W."/>
            <person name="Haridas S."/>
            <person name="Chen C."/>
            <person name="Bauer D."/>
            <person name="Andreopoulos W."/>
            <person name="Pangilinan J."/>
            <person name="LaButti K."/>
            <person name="Riley R."/>
            <person name="Lipzen A."/>
            <person name="Clum A."/>
            <person name="Drula E."/>
            <person name="Henrissat B."/>
            <person name="Kohler A."/>
            <person name="Grigoriev I.V."/>
            <person name="Martin F.M."/>
            <person name="Hacquard S."/>
        </authorList>
    </citation>
    <scope>NUCLEOTIDE SEQUENCE</scope>
    <source>
        <strain evidence="6">MPI-SDFR-AT-0068</strain>
    </source>
</reference>
<dbReference type="CDD" id="cd00519">
    <property type="entry name" value="Lipase_3"/>
    <property type="match status" value="1"/>
</dbReference>
<dbReference type="EMBL" id="JAGPXF010000002">
    <property type="protein sequence ID" value="KAH7255958.1"/>
    <property type="molecule type" value="Genomic_DNA"/>
</dbReference>
<dbReference type="GO" id="GO:0016042">
    <property type="term" value="P:lipid catabolic process"/>
    <property type="evidence" value="ECO:0007669"/>
    <property type="project" value="InterPro"/>
</dbReference>
<dbReference type="PANTHER" id="PTHR46640">
    <property type="entry name" value="TRIACYLGLYCEROL LIPASE, PUTATIVE (AFU_ORTHOLOGUE AFUA_6G06510)-RELATED"/>
    <property type="match status" value="1"/>
</dbReference>
<sequence length="297" mass="32378">MLSKLALAFFLCVSWGSASPVAVERRDVNPDLLSMFHLMKQYADAAYCQENNNSPGDKVSCHFNNCPLVQAVNTTTLAEFENSLLTDVTGFVAVDYTNLLTIVSFRGSASVRSWLSDISLVRIPVDICSGCTAHWGFWTSWVDARGPVLQAIRTAAARNPGFRIAVTGHSLGGAIASLAAAELRNNGYSTDLYTFGAPRFGDDALSTYITNQAGGNYRVTHYNDPVPRVPPMFVGYAHISPEYYISTPDLAPVTTADIRVCTGIRNSDCNGAWIIVDILAHIQYFDIMGLCYPLLNV</sequence>
<evidence type="ECO:0000256" key="1">
    <source>
        <dbReference type="ARBA" id="ARBA00022729"/>
    </source>
</evidence>
<dbReference type="InterPro" id="IPR029058">
    <property type="entry name" value="AB_hydrolase_fold"/>
</dbReference>
<dbReference type="AlphaFoldDB" id="A0A8K0S5V5"/>
<dbReference type="InterPro" id="IPR005592">
    <property type="entry name" value="Mono/diacylglycerol_lipase_N"/>
</dbReference>
<evidence type="ECO:0000313" key="6">
    <source>
        <dbReference type="EMBL" id="KAH7255958.1"/>
    </source>
</evidence>
<dbReference type="InterPro" id="IPR002921">
    <property type="entry name" value="Fungal_lipase-type"/>
</dbReference>
<feature type="domain" description="Fungal lipase-type" evidence="4">
    <location>
        <begin position="102"/>
        <end position="232"/>
    </location>
</feature>
<dbReference type="Pfam" id="PF01764">
    <property type="entry name" value="Lipase_3"/>
    <property type="match status" value="1"/>
</dbReference>
<dbReference type="Gene3D" id="3.40.50.1820">
    <property type="entry name" value="alpha/beta hydrolase"/>
    <property type="match status" value="1"/>
</dbReference>
<evidence type="ECO:0000313" key="7">
    <source>
        <dbReference type="Proteomes" id="UP000813427"/>
    </source>
</evidence>
<accession>A0A8K0S5V5</accession>
<dbReference type="SUPFAM" id="SSF53474">
    <property type="entry name" value="alpha/beta-Hydrolases"/>
    <property type="match status" value="1"/>
</dbReference>
<protein>
    <submittedName>
        <fullName evidence="6">Alpha/Beta hydrolase protein</fullName>
    </submittedName>
</protein>
<evidence type="ECO:0000259" key="4">
    <source>
        <dbReference type="Pfam" id="PF01764"/>
    </source>
</evidence>
<dbReference type="GO" id="GO:0016787">
    <property type="term" value="F:hydrolase activity"/>
    <property type="evidence" value="ECO:0007669"/>
    <property type="project" value="UniProtKB-KW"/>
</dbReference>
<dbReference type="Pfam" id="PF03893">
    <property type="entry name" value="Lipase3_N"/>
    <property type="match status" value="1"/>
</dbReference>
<evidence type="ECO:0000256" key="3">
    <source>
        <dbReference type="SAM" id="SignalP"/>
    </source>
</evidence>
<keyword evidence="1 3" id="KW-0732">Signal</keyword>
<evidence type="ECO:0000259" key="5">
    <source>
        <dbReference type="Pfam" id="PF03893"/>
    </source>
</evidence>
<dbReference type="InterPro" id="IPR051299">
    <property type="entry name" value="AB_hydrolase_lip/est"/>
</dbReference>
<comment type="caution">
    <text evidence="6">The sequence shown here is derived from an EMBL/GenBank/DDBJ whole genome shotgun (WGS) entry which is preliminary data.</text>
</comment>
<gene>
    <name evidence="6" type="ORF">BKA59DRAFT_490162</name>
</gene>
<dbReference type="PANTHER" id="PTHR46640:SF1">
    <property type="entry name" value="FUNGAL LIPASE-LIKE DOMAIN-CONTAINING PROTEIN-RELATED"/>
    <property type="match status" value="1"/>
</dbReference>
<keyword evidence="2 6" id="KW-0378">Hydrolase</keyword>